<dbReference type="SUPFAM" id="SSF63829">
    <property type="entry name" value="Calcium-dependent phosphotriesterase"/>
    <property type="match status" value="1"/>
</dbReference>
<dbReference type="InterPro" id="IPR008557">
    <property type="entry name" value="PhoX"/>
</dbReference>
<dbReference type="RefSeq" id="WP_191160795.1">
    <property type="nucleotide sequence ID" value="NZ_JACXAI010000032.1"/>
</dbReference>
<gene>
    <name evidence="1" type="ORF">IC621_20155</name>
</gene>
<dbReference type="PROSITE" id="PS51318">
    <property type="entry name" value="TAT"/>
    <property type="match status" value="1"/>
</dbReference>
<dbReference type="PANTHER" id="PTHR35399">
    <property type="entry name" value="SLR8030 PROTEIN"/>
    <property type="match status" value="1"/>
</dbReference>
<dbReference type="EMBL" id="JACXAI010000032">
    <property type="protein sequence ID" value="MBD1382520.1"/>
    <property type="molecule type" value="Genomic_DNA"/>
</dbReference>
<dbReference type="Pfam" id="PF10518">
    <property type="entry name" value="TAT_signal"/>
    <property type="match status" value="1"/>
</dbReference>
<dbReference type="Pfam" id="PF05787">
    <property type="entry name" value="PhoX"/>
    <property type="match status" value="1"/>
</dbReference>
<dbReference type="NCBIfam" id="TIGR01409">
    <property type="entry name" value="TAT_signal_seq"/>
    <property type="match status" value="1"/>
</dbReference>
<reference evidence="1" key="1">
    <citation type="submission" date="2020-09" db="EMBL/GenBank/DDBJ databases">
        <title>A novel bacterium of genus Bacillus, isolated from South China Sea.</title>
        <authorList>
            <person name="Huang H."/>
            <person name="Mo K."/>
            <person name="Hu Y."/>
        </authorList>
    </citation>
    <scope>NUCLEOTIDE SEQUENCE</scope>
    <source>
        <strain evidence="1">IB182487</strain>
    </source>
</reference>
<evidence type="ECO:0000313" key="2">
    <source>
        <dbReference type="Proteomes" id="UP000626844"/>
    </source>
</evidence>
<name>A0A926RZ73_9BACI</name>
<organism evidence="1 2">
    <name type="scientific">Metabacillus arenae</name>
    <dbReference type="NCBI Taxonomy" id="2771434"/>
    <lineage>
        <taxon>Bacteria</taxon>
        <taxon>Bacillati</taxon>
        <taxon>Bacillota</taxon>
        <taxon>Bacilli</taxon>
        <taxon>Bacillales</taxon>
        <taxon>Bacillaceae</taxon>
        <taxon>Metabacillus</taxon>
    </lineage>
</organism>
<keyword evidence="2" id="KW-1185">Reference proteome</keyword>
<evidence type="ECO:0000313" key="1">
    <source>
        <dbReference type="EMBL" id="MBD1382520.1"/>
    </source>
</evidence>
<dbReference type="InterPro" id="IPR019546">
    <property type="entry name" value="TAT_signal_bac_arc"/>
</dbReference>
<dbReference type="InterPro" id="IPR006311">
    <property type="entry name" value="TAT_signal"/>
</dbReference>
<accession>A0A926RZ73</accession>
<comment type="caution">
    <text evidence="1">The sequence shown here is derived from an EMBL/GenBank/DDBJ whole genome shotgun (WGS) entry which is preliminary data.</text>
</comment>
<dbReference type="AlphaFoldDB" id="A0A926RZ73"/>
<sequence>MDNSQPYKKSMNRRDFLKAGGLSTAALALGTTGVLSLGANNSLAAPVKHAKKGKAGFGPLVKDPGGMLDLPKGFQYRIISEEGGKLSDGRPIPAMFDGMAAFNGPKNSTVLVRNHELTGNTKYPVIGKNPYDKDNTGGTTALVIGPNRKVIDEYVTSAGTIRNCAGGETPWGTWLTCEETLEEGHGYVFEVDPHNPEGKLSKTPIRDMGAFSHEATAIDPSTGIVYLTEDGGPSFLYRFIPKDRSQRQGALQKGGKLQAAAMEEMVTASASKFYTGQKFGIVWKDVDPEKPTLEAKNKGCIQFSRLEGAYFAGGVFWFDDTSAGDKKLGRIYRYIPATNTLELFYESSEINDLEMPDNICITPWGDLWIAEDGDGINRVIGITPEGENYVFAENKLNDSELAGPTFSTDGKTFFVNIQSPGITYAIWGPFARKNAGRQRLMGHAAPPIHLAPQISDKLKGFAEVQGITELEAAAFHRHGMPIL</sequence>
<dbReference type="PANTHER" id="PTHR35399:SF4">
    <property type="entry name" value="MEMBRANE PROTEIN"/>
    <property type="match status" value="1"/>
</dbReference>
<dbReference type="Proteomes" id="UP000626844">
    <property type="component" value="Unassembled WGS sequence"/>
</dbReference>
<proteinExistence type="predicted"/>
<protein>
    <submittedName>
        <fullName evidence="1">DUF839 domain-containing protein</fullName>
    </submittedName>
</protein>